<evidence type="ECO:0000256" key="2">
    <source>
        <dbReference type="PIRSR" id="PIRSR601310-3"/>
    </source>
</evidence>
<dbReference type="InterPro" id="IPR001310">
    <property type="entry name" value="Histidine_triad_HIT"/>
</dbReference>
<proteinExistence type="predicted"/>
<dbReference type="STRING" id="29561.MM26B8_04840"/>
<dbReference type="InterPro" id="IPR036265">
    <property type="entry name" value="HIT-like_sf"/>
</dbReference>
<evidence type="ECO:0000256" key="3">
    <source>
        <dbReference type="PROSITE-ProRule" id="PRU00464"/>
    </source>
</evidence>
<dbReference type="InterPro" id="IPR054919">
    <property type="entry name" value="M_plasma_HinT"/>
</dbReference>
<feature type="short sequence motif" description="Histidine triad motif" evidence="2 3">
    <location>
        <begin position="100"/>
        <end position="104"/>
    </location>
</feature>
<dbReference type="Pfam" id="PF01230">
    <property type="entry name" value="HIT"/>
    <property type="match status" value="1"/>
</dbReference>
<evidence type="ECO:0000256" key="1">
    <source>
        <dbReference type="PIRSR" id="PIRSR601310-1"/>
    </source>
</evidence>
<dbReference type="PROSITE" id="PS51084">
    <property type="entry name" value="HIT_2"/>
    <property type="match status" value="1"/>
</dbReference>
<dbReference type="InterPro" id="IPR019808">
    <property type="entry name" value="Histidine_triad_CS"/>
</dbReference>
<evidence type="ECO:0000313" key="5">
    <source>
        <dbReference type="EMBL" id="KKB26708.1"/>
    </source>
</evidence>
<accession>A0A0F5H0H9</accession>
<dbReference type="RefSeq" id="WP_046097047.1">
    <property type="nucleotide sequence ID" value="NZ_JZXN01000017.1"/>
</dbReference>
<dbReference type="AlphaFoldDB" id="A0A0F5H0H9"/>
<dbReference type="PRINTS" id="PR00332">
    <property type="entry name" value="HISTRIAD"/>
</dbReference>
<name>A0A0F5H0H9_9BACT</name>
<dbReference type="InterPro" id="IPR011146">
    <property type="entry name" value="HIT-like"/>
</dbReference>
<feature type="active site" description="Tele-AMP-histidine intermediate" evidence="1">
    <location>
        <position position="102"/>
    </location>
</feature>
<comment type="caution">
    <text evidence="5">The sequence shown here is derived from an EMBL/GenBank/DDBJ whole genome shotgun (WGS) entry which is preliminary data.</text>
</comment>
<dbReference type="EMBL" id="JZXN01000017">
    <property type="protein sequence ID" value="KKB26708.1"/>
    <property type="molecule type" value="Genomic_DNA"/>
</dbReference>
<dbReference type="SUPFAM" id="SSF54197">
    <property type="entry name" value="HIT-like"/>
    <property type="match status" value="1"/>
</dbReference>
<dbReference type="Gene3D" id="3.30.428.10">
    <property type="entry name" value="HIT-like"/>
    <property type="match status" value="1"/>
</dbReference>
<dbReference type="Proteomes" id="UP000033750">
    <property type="component" value="Unassembled WGS sequence"/>
</dbReference>
<organism evidence="5 6">
    <name type="scientific">Mycoplasmopsis meleagridis ATCC 25294</name>
    <dbReference type="NCBI Taxonomy" id="1264554"/>
    <lineage>
        <taxon>Bacteria</taxon>
        <taxon>Bacillati</taxon>
        <taxon>Mycoplasmatota</taxon>
        <taxon>Mycoplasmoidales</taxon>
        <taxon>Metamycoplasmataceae</taxon>
        <taxon>Mycoplasmopsis</taxon>
    </lineage>
</organism>
<reference evidence="5 6" key="1">
    <citation type="submission" date="2015-03" db="EMBL/GenBank/DDBJ databases">
        <title>Genome sequence of Mycoplasma meleagridis strain ATCC 25294.</title>
        <authorList>
            <person name="Yacoub E."/>
            <person name="Blanchard A."/>
            <person name="Sirand-Pugnet P."/>
            <person name="Mardassi B.B.A."/>
        </authorList>
    </citation>
    <scope>NUCLEOTIDE SEQUENCE [LARGE SCALE GENOMIC DNA]</scope>
    <source>
        <strain evidence="5 6">ATCC 25294</strain>
    </source>
</reference>
<keyword evidence="6" id="KW-1185">Reference proteome</keyword>
<keyword evidence="5" id="KW-0378">Hydrolase</keyword>
<dbReference type="PANTHER" id="PTHR23089">
    <property type="entry name" value="HISTIDINE TRIAD HIT PROTEIN"/>
    <property type="match status" value="1"/>
</dbReference>
<dbReference type="PROSITE" id="PS00892">
    <property type="entry name" value="HIT_1"/>
    <property type="match status" value="1"/>
</dbReference>
<feature type="domain" description="HIT" evidence="4">
    <location>
        <begin position="8"/>
        <end position="116"/>
    </location>
</feature>
<protein>
    <submittedName>
        <fullName evidence="5">HIT family hydrolase</fullName>
    </submittedName>
</protein>
<gene>
    <name evidence="5" type="primary">hit</name>
    <name evidence="5" type="ORF">MMELEA_00900</name>
</gene>
<dbReference type="GO" id="GO:0016787">
    <property type="term" value="F:hydrolase activity"/>
    <property type="evidence" value="ECO:0007669"/>
    <property type="project" value="UniProtKB-KW"/>
</dbReference>
<sequence>MSNNNETIFAKIIRKEMPAKFLYEDSKCIAIYDAFPFREGHFLVIPKKFSKNITEMDDDTAGHIFNVARKLAKKEILDKGIPGFKVVINTNEMADQTVFHTHIHVIPIREKVILMK</sequence>
<dbReference type="NCBIfam" id="NF045834">
    <property type="entry name" value="M_plasma_HinT"/>
    <property type="match status" value="1"/>
</dbReference>
<evidence type="ECO:0000259" key="4">
    <source>
        <dbReference type="PROSITE" id="PS51084"/>
    </source>
</evidence>
<dbReference type="PATRIC" id="fig|1264554.4.peg.122"/>
<evidence type="ECO:0000313" key="6">
    <source>
        <dbReference type="Proteomes" id="UP000033750"/>
    </source>
</evidence>
<dbReference type="OrthoDB" id="9784774at2"/>